<dbReference type="InterPro" id="IPR017938">
    <property type="entry name" value="Riboflavin_synthase-like_b-brl"/>
</dbReference>
<keyword evidence="7" id="KW-0686">Riboflavin biosynthesis</keyword>
<dbReference type="PANTHER" id="PTHR21098">
    <property type="entry name" value="RIBOFLAVIN SYNTHASE ALPHA CHAIN"/>
    <property type="match status" value="1"/>
</dbReference>
<dbReference type="GO" id="GO:0009231">
    <property type="term" value="P:riboflavin biosynthetic process"/>
    <property type="evidence" value="ECO:0007669"/>
    <property type="project" value="UniProtKB-KW"/>
</dbReference>
<dbReference type="KEGG" id="nba:CUN60_07915"/>
<evidence type="ECO:0000256" key="11">
    <source>
        <dbReference type="PROSITE-ProRule" id="PRU00524"/>
    </source>
</evidence>
<evidence type="ECO:0000256" key="1">
    <source>
        <dbReference type="ARBA" id="ARBA00000968"/>
    </source>
</evidence>
<dbReference type="Pfam" id="PF00677">
    <property type="entry name" value="Lum_binding"/>
    <property type="match status" value="2"/>
</dbReference>
<evidence type="ECO:0000313" key="13">
    <source>
        <dbReference type="EMBL" id="AUR52223.1"/>
    </source>
</evidence>
<reference evidence="14" key="1">
    <citation type="submission" date="2017-11" db="EMBL/GenBank/DDBJ databases">
        <authorList>
            <person name="Chan K.G."/>
            <person name="Lee L.S."/>
        </authorList>
    </citation>
    <scope>NUCLEOTIDE SEQUENCE [LARGE SCALE GENOMIC DNA]</scope>
    <source>
        <strain evidence="14">DSM 100970</strain>
    </source>
</reference>
<gene>
    <name evidence="13" type="ORF">CUN60_07915</name>
</gene>
<dbReference type="AlphaFoldDB" id="A0A2I7N6Y1"/>
<evidence type="ECO:0000313" key="14">
    <source>
        <dbReference type="Proteomes" id="UP000236655"/>
    </source>
</evidence>
<dbReference type="FunFam" id="2.40.30.20:FF:000004">
    <property type="entry name" value="Riboflavin synthase, alpha subunit"/>
    <property type="match status" value="1"/>
</dbReference>
<keyword evidence="14" id="KW-1185">Reference proteome</keyword>
<dbReference type="InterPro" id="IPR001783">
    <property type="entry name" value="Lumazine-bd"/>
</dbReference>
<sequence>MFTGIIEEIGKVKSITKSGNTLRLVIAAKIVTKDVKLGDSIAVNGVCLTVTKFDSNSFAADVMPVTFYATNLSGLLANSQVNLERAMAANGRFGGHMVSGHIDGVAKIVAIKTNENAIIYTIELVSGLELFCVEKGSIAIDGTSLTIAAISGRKLSVSLIPHTRKHSILGFKKIGELVNIECDIMAKQHAKLSDNKLSGGYKTDNSSEITEGYLAEHGFI</sequence>
<dbReference type="Gene3D" id="2.40.30.20">
    <property type="match status" value="2"/>
</dbReference>
<name>A0A2I7N6Y1_9NEIS</name>
<dbReference type="EMBL" id="CP024847">
    <property type="protein sequence ID" value="AUR52223.1"/>
    <property type="molecule type" value="Genomic_DNA"/>
</dbReference>
<dbReference type="PROSITE" id="PS51177">
    <property type="entry name" value="LUMAZINE_BIND"/>
    <property type="match status" value="2"/>
</dbReference>
<dbReference type="InterPro" id="IPR023366">
    <property type="entry name" value="ATP_synth_asu-like_sf"/>
</dbReference>
<dbReference type="PIRSF" id="PIRSF000498">
    <property type="entry name" value="Riboflavin_syn_A"/>
    <property type="match status" value="1"/>
</dbReference>
<evidence type="ECO:0000256" key="10">
    <source>
        <dbReference type="NCBIfam" id="TIGR00187"/>
    </source>
</evidence>
<dbReference type="NCBIfam" id="NF006767">
    <property type="entry name" value="PRK09289.1"/>
    <property type="match status" value="1"/>
</dbReference>
<comment type="pathway">
    <text evidence="3">Cofactor biosynthesis; riboflavin biosynthesis; riboflavin from 2-hydroxy-3-oxobutyl phosphate and 5-amino-6-(D-ribitylamino)uracil: step 2/2.</text>
</comment>
<accession>A0A2I7N6Y1</accession>
<keyword evidence="9" id="KW-0677">Repeat</keyword>
<dbReference type="FunFam" id="2.40.30.20:FF:000003">
    <property type="entry name" value="Riboflavin synthase, alpha subunit"/>
    <property type="match status" value="1"/>
</dbReference>
<evidence type="ECO:0000256" key="9">
    <source>
        <dbReference type="ARBA" id="ARBA00022737"/>
    </source>
</evidence>
<organism evidence="13 14">
    <name type="scientific">Aquella oligotrophica</name>
    <dbReference type="NCBI Taxonomy" id="2067065"/>
    <lineage>
        <taxon>Bacteria</taxon>
        <taxon>Pseudomonadati</taxon>
        <taxon>Pseudomonadota</taxon>
        <taxon>Betaproteobacteria</taxon>
        <taxon>Neisseriales</taxon>
        <taxon>Neisseriaceae</taxon>
        <taxon>Aquella</taxon>
    </lineage>
</organism>
<feature type="domain" description="Lumazine-binding" evidence="12">
    <location>
        <begin position="97"/>
        <end position="193"/>
    </location>
</feature>
<dbReference type="GO" id="GO:0004746">
    <property type="term" value="F:riboflavin synthase activity"/>
    <property type="evidence" value="ECO:0007669"/>
    <property type="project" value="UniProtKB-UniRule"/>
</dbReference>
<dbReference type="Proteomes" id="UP000236655">
    <property type="component" value="Chromosome"/>
</dbReference>
<evidence type="ECO:0000256" key="5">
    <source>
        <dbReference type="ARBA" id="ARBA00012827"/>
    </source>
</evidence>
<proteinExistence type="predicted"/>
<dbReference type="EC" id="2.5.1.9" evidence="5 10"/>
<dbReference type="PANTHER" id="PTHR21098:SF12">
    <property type="entry name" value="RIBOFLAVIN SYNTHASE"/>
    <property type="match status" value="1"/>
</dbReference>
<dbReference type="CDD" id="cd00402">
    <property type="entry name" value="Riboflavin_synthase_like"/>
    <property type="match status" value="1"/>
</dbReference>
<evidence type="ECO:0000256" key="7">
    <source>
        <dbReference type="ARBA" id="ARBA00022619"/>
    </source>
</evidence>
<evidence type="ECO:0000256" key="6">
    <source>
        <dbReference type="ARBA" id="ARBA00013950"/>
    </source>
</evidence>
<comment type="catalytic activity">
    <reaction evidence="1">
        <text>2 6,7-dimethyl-8-(1-D-ribityl)lumazine + H(+) = 5-amino-6-(D-ribitylamino)uracil + riboflavin</text>
        <dbReference type="Rhea" id="RHEA:20772"/>
        <dbReference type="ChEBI" id="CHEBI:15378"/>
        <dbReference type="ChEBI" id="CHEBI:15934"/>
        <dbReference type="ChEBI" id="CHEBI:57986"/>
        <dbReference type="ChEBI" id="CHEBI:58201"/>
        <dbReference type="EC" id="2.5.1.9"/>
    </reaction>
</comment>
<evidence type="ECO:0000256" key="3">
    <source>
        <dbReference type="ARBA" id="ARBA00004887"/>
    </source>
</evidence>
<dbReference type="NCBIfam" id="TIGR00187">
    <property type="entry name" value="ribE"/>
    <property type="match status" value="1"/>
</dbReference>
<dbReference type="OrthoDB" id="9788537at2"/>
<comment type="function">
    <text evidence="2">Catalyzes the dismutation of two molecules of 6,7-dimethyl-8-ribityllumazine, resulting in the formation of riboflavin and 5-amino-6-(D-ribitylamino)uracil.</text>
</comment>
<evidence type="ECO:0000256" key="2">
    <source>
        <dbReference type="ARBA" id="ARBA00002803"/>
    </source>
</evidence>
<feature type="domain" description="Lumazine-binding" evidence="12">
    <location>
        <begin position="1"/>
        <end position="96"/>
    </location>
</feature>
<evidence type="ECO:0000259" key="12">
    <source>
        <dbReference type="PROSITE" id="PS51177"/>
    </source>
</evidence>
<evidence type="ECO:0000256" key="4">
    <source>
        <dbReference type="ARBA" id="ARBA00011233"/>
    </source>
</evidence>
<protein>
    <recommendedName>
        <fullName evidence="6 10">Riboflavin synthase</fullName>
        <ecNumber evidence="5 10">2.5.1.9</ecNumber>
    </recommendedName>
</protein>
<keyword evidence="8" id="KW-0808">Transferase</keyword>
<dbReference type="SUPFAM" id="SSF63380">
    <property type="entry name" value="Riboflavin synthase domain-like"/>
    <property type="match status" value="2"/>
</dbReference>
<dbReference type="RefSeq" id="WP_102951519.1">
    <property type="nucleotide sequence ID" value="NZ_CP024847.1"/>
</dbReference>
<dbReference type="InterPro" id="IPR026017">
    <property type="entry name" value="Lumazine-bd_dom"/>
</dbReference>
<comment type="subunit">
    <text evidence="4">Homotrimer.</text>
</comment>
<feature type="repeat" description="Lumazine-binding" evidence="11">
    <location>
        <begin position="1"/>
        <end position="96"/>
    </location>
</feature>
<feature type="repeat" description="Lumazine-binding" evidence="11">
    <location>
        <begin position="97"/>
        <end position="193"/>
    </location>
</feature>
<evidence type="ECO:0000256" key="8">
    <source>
        <dbReference type="ARBA" id="ARBA00022679"/>
    </source>
</evidence>